<protein>
    <recommendedName>
        <fullName evidence="5">Essential protein Yae1 N-terminal domain-containing protein</fullName>
    </recommendedName>
</protein>
<dbReference type="InterPro" id="IPR019191">
    <property type="entry name" value="Essential_protein_Yae1_N"/>
</dbReference>
<evidence type="ECO:0000313" key="6">
    <source>
        <dbReference type="EMBL" id="JAT10995.1"/>
    </source>
</evidence>
<evidence type="ECO:0000259" key="5">
    <source>
        <dbReference type="Pfam" id="PF09811"/>
    </source>
</evidence>
<dbReference type="PANTHER" id="PTHR18829:SF0">
    <property type="entry name" value="PROTEIN YAE1 HOMOLOG"/>
    <property type="match status" value="1"/>
</dbReference>
<dbReference type="PANTHER" id="PTHR18829">
    <property type="entry name" value="PROTEIN YAE1 HOMOLOG"/>
    <property type="match status" value="1"/>
</dbReference>
<gene>
    <name evidence="6" type="ORF">g.4567</name>
    <name evidence="7" type="ORF">g.4568</name>
</gene>
<organism evidence="7">
    <name type="scientific">Graphocephala atropunctata</name>
    <dbReference type="NCBI Taxonomy" id="36148"/>
    <lineage>
        <taxon>Eukaryota</taxon>
        <taxon>Metazoa</taxon>
        <taxon>Ecdysozoa</taxon>
        <taxon>Arthropoda</taxon>
        <taxon>Hexapoda</taxon>
        <taxon>Insecta</taxon>
        <taxon>Pterygota</taxon>
        <taxon>Neoptera</taxon>
        <taxon>Paraneoptera</taxon>
        <taxon>Hemiptera</taxon>
        <taxon>Auchenorrhyncha</taxon>
        <taxon>Membracoidea</taxon>
        <taxon>Cicadellidae</taxon>
        <taxon>Cicadellinae</taxon>
        <taxon>Cicadellini</taxon>
        <taxon>Graphocephala</taxon>
    </lineage>
</organism>
<evidence type="ECO:0000256" key="4">
    <source>
        <dbReference type="ARBA" id="ARBA00023242"/>
    </source>
</evidence>
<keyword evidence="3" id="KW-0963">Cytoplasm</keyword>
<keyword evidence="4" id="KW-0539">Nucleus</keyword>
<evidence type="ECO:0000313" key="7">
    <source>
        <dbReference type="EMBL" id="JAT32449.1"/>
    </source>
</evidence>
<name>A0A1B6M955_9HEMI</name>
<dbReference type="GO" id="GO:0005634">
    <property type="term" value="C:nucleus"/>
    <property type="evidence" value="ECO:0007669"/>
    <property type="project" value="UniProtKB-SubCell"/>
</dbReference>
<evidence type="ECO:0000256" key="3">
    <source>
        <dbReference type="ARBA" id="ARBA00022490"/>
    </source>
</evidence>
<evidence type="ECO:0000256" key="2">
    <source>
        <dbReference type="ARBA" id="ARBA00004496"/>
    </source>
</evidence>
<dbReference type="EMBL" id="GEBQ01007528">
    <property type="protein sequence ID" value="JAT32449.1"/>
    <property type="molecule type" value="Transcribed_RNA"/>
</dbReference>
<dbReference type="EMBL" id="GEBQ01028982">
    <property type="protein sequence ID" value="JAT10995.1"/>
    <property type="molecule type" value="Transcribed_RNA"/>
</dbReference>
<dbReference type="GO" id="GO:0005737">
    <property type="term" value="C:cytoplasm"/>
    <property type="evidence" value="ECO:0007669"/>
    <property type="project" value="UniProtKB-SubCell"/>
</dbReference>
<evidence type="ECO:0000256" key="1">
    <source>
        <dbReference type="ARBA" id="ARBA00004123"/>
    </source>
</evidence>
<feature type="domain" description="Essential protein Yae1 N-terminal" evidence="5">
    <location>
        <begin position="26"/>
        <end position="63"/>
    </location>
</feature>
<dbReference type="Pfam" id="PF09811">
    <property type="entry name" value="Yae1_N"/>
    <property type="match status" value="1"/>
</dbReference>
<accession>A0A1B6M955</accession>
<reference evidence="7" key="1">
    <citation type="submission" date="2015-11" db="EMBL/GenBank/DDBJ databases">
        <title>De novo transcriptome assembly of four potential Pierce s Disease insect vectors from Arizona vineyards.</title>
        <authorList>
            <person name="Tassone E.E."/>
        </authorList>
    </citation>
    <scope>NUCLEOTIDE SEQUENCE</scope>
</reference>
<dbReference type="AlphaFoldDB" id="A0A1B6M955"/>
<proteinExistence type="predicted"/>
<dbReference type="InterPro" id="IPR038881">
    <property type="entry name" value="Yae1-like"/>
</dbReference>
<sequence>MENENDELDISAQSWNKLQRSLHYEGYREGSSAGRDSTFQEGFDSGYLQGFQVGYKLGMHNGVLKFMSTEGTNLDSTLKEHLKTVQPFEKPARGLCVVCLDEEKRSSETTETVADQTTVKQVSEVLQQQKNAVDAAEKSVFTEEYLLVLRNTHLNHLFDR</sequence>
<comment type="subcellular location">
    <subcellularLocation>
        <location evidence="2">Cytoplasm</location>
    </subcellularLocation>
    <subcellularLocation>
        <location evidence="1">Nucleus</location>
    </subcellularLocation>
</comment>